<accession>A0ABQ4ZEX5</accession>
<sequence>MITSSSGRGSKETFRTYTATNGYTGNRPLCERCTLHHIGPQESILRDKLAFVHFRISTLETTLEDIQISSESSSI</sequence>
<evidence type="ECO:0000313" key="3">
    <source>
        <dbReference type="Proteomes" id="UP001151760"/>
    </source>
</evidence>
<comment type="caution">
    <text evidence="2">The sequence shown here is derived from an EMBL/GenBank/DDBJ whole genome shotgun (WGS) entry which is preliminary data.</text>
</comment>
<feature type="region of interest" description="Disordered" evidence="1">
    <location>
        <begin position="1"/>
        <end position="22"/>
    </location>
</feature>
<name>A0ABQ4ZEX5_9ASTR</name>
<reference evidence="2" key="1">
    <citation type="journal article" date="2022" name="Int. J. Mol. Sci.">
        <title>Draft Genome of Tanacetum Coccineum: Genomic Comparison of Closely Related Tanacetum-Family Plants.</title>
        <authorList>
            <person name="Yamashiro T."/>
            <person name="Shiraishi A."/>
            <person name="Nakayama K."/>
            <person name="Satake H."/>
        </authorList>
    </citation>
    <scope>NUCLEOTIDE SEQUENCE</scope>
</reference>
<gene>
    <name evidence="2" type="ORF">Tco_0771301</name>
</gene>
<reference evidence="2" key="2">
    <citation type="submission" date="2022-01" db="EMBL/GenBank/DDBJ databases">
        <authorList>
            <person name="Yamashiro T."/>
            <person name="Shiraishi A."/>
            <person name="Satake H."/>
            <person name="Nakayama K."/>
        </authorList>
    </citation>
    <scope>NUCLEOTIDE SEQUENCE</scope>
</reference>
<keyword evidence="3" id="KW-1185">Reference proteome</keyword>
<dbReference type="EMBL" id="BQNB010011290">
    <property type="protein sequence ID" value="GJS88665.1"/>
    <property type="molecule type" value="Genomic_DNA"/>
</dbReference>
<protein>
    <submittedName>
        <fullName evidence="2">Uncharacterized protein</fullName>
    </submittedName>
</protein>
<evidence type="ECO:0000256" key="1">
    <source>
        <dbReference type="SAM" id="MobiDB-lite"/>
    </source>
</evidence>
<organism evidence="2 3">
    <name type="scientific">Tanacetum coccineum</name>
    <dbReference type="NCBI Taxonomy" id="301880"/>
    <lineage>
        <taxon>Eukaryota</taxon>
        <taxon>Viridiplantae</taxon>
        <taxon>Streptophyta</taxon>
        <taxon>Embryophyta</taxon>
        <taxon>Tracheophyta</taxon>
        <taxon>Spermatophyta</taxon>
        <taxon>Magnoliopsida</taxon>
        <taxon>eudicotyledons</taxon>
        <taxon>Gunneridae</taxon>
        <taxon>Pentapetalae</taxon>
        <taxon>asterids</taxon>
        <taxon>campanulids</taxon>
        <taxon>Asterales</taxon>
        <taxon>Asteraceae</taxon>
        <taxon>Asteroideae</taxon>
        <taxon>Anthemideae</taxon>
        <taxon>Anthemidinae</taxon>
        <taxon>Tanacetum</taxon>
    </lineage>
</organism>
<evidence type="ECO:0000313" key="2">
    <source>
        <dbReference type="EMBL" id="GJS88665.1"/>
    </source>
</evidence>
<proteinExistence type="predicted"/>
<dbReference type="Proteomes" id="UP001151760">
    <property type="component" value="Unassembled WGS sequence"/>
</dbReference>